<comment type="caution">
    <text evidence="3">The sequence shown here is derived from an EMBL/GenBank/DDBJ whole genome shotgun (WGS) entry which is preliminary data.</text>
</comment>
<dbReference type="Proteomes" id="UP000626109">
    <property type="component" value="Unassembled WGS sequence"/>
</dbReference>
<dbReference type="AlphaFoldDB" id="A0A813K9D3"/>
<feature type="non-terminal residue" evidence="3">
    <location>
        <position position="1"/>
    </location>
</feature>
<keyword evidence="2" id="KW-0812">Transmembrane</keyword>
<evidence type="ECO:0000313" key="4">
    <source>
        <dbReference type="Proteomes" id="UP000626109"/>
    </source>
</evidence>
<name>A0A813K9D3_POLGL</name>
<feature type="region of interest" description="Disordered" evidence="1">
    <location>
        <begin position="283"/>
        <end position="321"/>
    </location>
</feature>
<organism evidence="3 4">
    <name type="scientific">Polarella glacialis</name>
    <name type="common">Dinoflagellate</name>
    <dbReference type="NCBI Taxonomy" id="89957"/>
    <lineage>
        <taxon>Eukaryota</taxon>
        <taxon>Sar</taxon>
        <taxon>Alveolata</taxon>
        <taxon>Dinophyceae</taxon>
        <taxon>Suessiales</taxon>
        <taxon>Suessiaceae</taxon>
        <taxon>Polarella</taxon>
    </lineage>
</organism>
<reference evidence="3" key="1">
    <citation type="submission" date="2021-02" db="EMBL/GenBank/DDBJ databases">
        <authorList>
            <person name="Dougan E. K."/>
            <person name="Rhodes N."/>
            <person name="Thang M."/>
            <person name="Chan C."/>
        </authorList>
    </citation>
    <scope>NUCLEOTIDE SEQUENCE</scope>
</reference>
<evidence type="ECO:0000256" key="1">
    <source>
        <dbReference type="SAM" id="MobiDB-lite"/>
    </source>
</evidence>
<protein>
    <submittedName>
        <fullName evidence="3">Uncharacterized protein</fullName>
    </submittedName>
</protein>
<keyword evidence="2" id="KW-0472">Membrane</keyword>
<feature type="region of interest" description="Disordered" evidence="1">
    <location>
        <begin position="78"/>
        <end position="102"/>
    </location>
</feature>
<gene>
    <name evidence="3" type="ORF">PGLA2088_LOCUS29665</name>
</gene>
<dbReference type="EMBL" id="CAJNNW010028431">
    <property type="protein sequence ID" value="CAE8696066.1"/>
    <property type="molecule type" value="Genomic_DNA"/>
</dbReference>
<proteinExistence type="predicted"/>
<sequence>LPGLFAWVNCTLILRDKRLLLHLDGAQDTICVLSRFPGTAECVSANLPKNRPGRRCYCAVSLSYLDLNDTTSFRGSIVDGSSEGKAEGKGELGAPPAMKISSDESSHESLKAAYLEAARSHEFPKKWRSVPAKVSIGVDDDYRLEANKLCDIELSGEWPNIYFDKRPVSKWPTTVDMGHPDHLGGSWSCSSAKVQCEHGYNYAEVGSATCCPGALGDGKTLPCSIGHTGMVRLGTAEMLVKPTLHLMAAQLAWSHTLLFASAFGFVISLAHCARSVRQSDRQAEDKAQPCFSPSIGSESDWSPLLDCDDGPGRRSPSWRSC</sequence>
<keyword evidence="2" id="KW-1133">Transmembrane helix</keyword>
<evidence type="ECO:0000256" key="2">
    <source>
        <dbReference type="SAM" id="Phobius"/>
    </source>
</evidence>
<evidence type="ECO:0000313" key="3">
    <source>
        <dbReference type="EMBL" id="CAE8696066.1"/>
    </source>
</evidence>
<accession>A0A813K9D3</accession>
<feature type="transmembrane region" description="Helical" evidence="2">
    <location>
        <begin position="251"/>
        <end position="272"/>
    </location>
</feature>